<evidence type="ECO:0000313" key="1">
    <source>
        <dbReference type="EMBL" id="VEC01533.1"/>
    </source>
</evidence>
<organism evidence="1 2">
    <name type="scientific">Cedecea lapagei</name>
    <dbReference type="NCBI Taxonomy" id="158823"/>
    <lineage>
        <taxon>Bacteria</taxon>
        <taxon>Pseudomonadati</taxon>
        <taxon>Pseudomonadota</taxon>
        <taxon>Gammaproteobacteria</taxon>
        <taxon>Enterobacterales</taxon>
        <taxon>Enterobacteriaceae</taxon>
        <taxon>Cedecea</taxon>
    </lineage>
</organism>
<gene>
    <name evidence="1" type="ORF">NCTC11466_04281</name>
</gene>
<dbReference type="RefSeq" id="WP_232012252.1">
    <property type="nucleotide sequence ID" value="NZ_LR134201.1"/>
</dbReference>
<evidence type="ECO:0000313" key="2">
    <source>
        <dbReference type="Proteomes" id="UP000274122"/>
    </source>
</evidence>
<dbReference type="EMBL" id="LR134201">
    <property type="protein sequence ID" value="VEC01533.1"/>
    <property type="molecule type" value="Genomic_DNA"/>
</dbReference>
<name>A0A3S4IH49_9ENTR</name>
<dbReference type="Proteomes" id="UP000274122">
    <property type="component" value="Chromosome"/>
</dbReference>
<protein>
    <submittedName>
        <fullName evidence="1">Uncharacterized protein conserved in bacteria</fullName>
    </submittedName>
</protein>
<proteinExistence type="predicted"/>
<keyword evidence="2" id="KW-1185">Reference proteome</keyword>
<dbReference type="KEGG" id="clap:NCTC11466_04281"/>
<sequence length="105" mass="12191">MAEIFQFKPKAILTAAENLEAFIVKCRDELTVFGSNLNWEDPGWPNITVFAKLGVITRKPKPQEVQDPVFIDFAKAFSVTSRDMRQLGLRMKVKPCERLRRLYFK</sequence>
<reference evidence="1 2" key="1">
    <citation type="submission" date="2018-12" db="EMBL/GenBank/DDBJ databases">
        <authorList>
            <consortium name="Pathogen Informatics"/>
        </authorList>
    </citation>
    <scope>NUCLEOTIDE SEQUENCE [LARGE SCALE GENOMIC DNA]</scope>
    <source>
        <strain evidence="1 2">NCTC11466</strain>
    </source>
</reference>
<dbReference type="AlphaFoldDB" id="A0A3S4IH49"/>
<accession>A0A3S4IH49</accession>